<comment type="caution">
    <text evidence="3">The sequence shown here is derived from an EMBL/GenBank/DDBJ whole genome shotgun (WGS) entry which is preliminary data.</text>
</comment>
<organism evidence="3 4">
    <name type="scientific">Setomelanomma holmii</name>
    <dbReference type="NCBI Taxonomy" id="210430"/>
    <lineage>
        <taxon>Eukaryota</taxon>
        <taxon>Fungi</taxon>
        <taxon>Dikarya</taxon>
        <taxon>Ascomycota</taxon>
        <taxon>Pezizomycotina</taxon>
        <taxon>Dothideomycetes</taxon>
        <taxon>Pleosporomycetidae</taxon>
        <taxon>Pleosporales</taxon>
        <taxon>Pleosporineae</taxon>
        <taxon>Phaeosphaeriaceae</taxon>
        <taxon>Setomelanomma</taxon>
    </lineage>
</organism>
<dbReference type="EMBL" id="ML978214">
    <property type="protein sequence ID" value="KAF2028303.1"/>
    <property type="molecule type" value="Genomic_DNA"/>
</dbReference>
<protein>
    <recommendedName>
        <fullName evidence="2">DUF6546 domain-containing protein</fullName>
    </recommendedName>
</protein>
<dbReference type="Proteomes" id="UP000799777">
    <property type="component" value="Unassembled WGS sequence"/>
</dbReference>
<evidence type="ECO:0000313" key="3">
    <source>
        <dbReference type="EMBL" id="KAF2028303.1"/>
    </source>
</evidence>
<dbReference type="AlphaFoldDB" id="A0A9P4H503"/>
<dbReference type="InterPro" id="IPR046676">
    <property type="entry name" value="DUF6546"/>
</dbReference>
<keyword evidence="4" id="KW-1185">Reference proteome</keyword>
<evidence type="ECO:0000313" key="4">
    <source>
        <dbReference type="Proteomes" id="UP000799777"/>
    </source>
</evidence>
<accession>A0A9P4H503</accession>
<evidence type="ECO:0000256" key="1">
    <source>
        <dbReference type="SAM" id="MobiDB-lite"/>
    </source>
</evidence>
<feature type="domain" description="DUF6546" evidence="2">
    <location>
        <begin position="317"/>
        <end position="403"/>
    </location>
</feature>
<feature type="compositionally biased region" description="Basic and acidic residues" evidence="1">
    <location>
        <begin position="254"/>
        <end position="268"/>
    </location>
</feature>
<gene>
    <name evidence="3" type="ORF">EK21DRAFT_101907</name>
</gene>
<sequence>MDALPQELINRIVWFTERYPGQEKWYPAIGQSSALSKGVPSRFPHLAGLNRLWNEAVETITFRHLSIKTDDLDPLQAIVTGTRRRHVTRISFTSLLPEYSDEACAREESRDEQLVNDEAFTQGISELFISALRIDLLTATSPTDQRIYAGELGNRELMFDIAIGKRADILSDRWEKSRLHLLKQDKLPALANVQHLNIIGIGSRRFDPRVASDLAMSLPELRTIEWEFQDDEDQSDHDSSDDGSLNAGSDSEPEPDHEPPASPKARSETRMAFANKLSKTQLNSLHSSRITFYNESPTDQRYSRPSIVPEGFTYDPFSASLRIFSQRLTSLTLSAHLDSTIFWPSPDEHDATTPSWPHLKSLDITSDMLTPDFRIHPDPETFNPFLAAFAKAVARMPVLEYFMLTSELYHAPGKQAEWG</sequence>
<feature type="region of interest" description="Disordered" evidence="1">
    <location>
        <begin position="229"/>
        <end position="268"/>
    </location>
</feature>
<reference evidence="3" key="1">
    <citation type="journal article" date="2020" name="Stud. Mycol.">
        <title>101 Dothideomycetes genomes: a test case for predicting lifestyles and emergence of pathogens.</title>
        <authorList>
            <person name="Haridas S."/>
            <person name="Albert R."/>
            <person name="Binder M."/>
            <person name="Bloem J."/>
            <person name="Labutti K."/>
            <person name="Salamov A."/>
            <person name="Andreopoulos B."/>
            <person name="Baker S."/>
            <person name="Barry K."/>
            <person name="Bills G."/>
            <person name="Bluhm B."/>
            <person name="Cannon C."/>
            <person name="Castanera R."/>
            <person name="Culley D."/>
            <person name="Daum C."/>
            <person name="Ezra D."/>
            <person name="Gonzalez J."/>
            <person name="Henrissat B."/>
            <person name="Kuo A."/>
            <person name="Liang C."/>
            <person name="Lipzen A."/>
            <person name="Lutzoni F."/>
            <person name="Magnuson J."/>
            <person name="Mondo S."/>
            <person name="Nolan M."/>
            <person name="Ohm R."/>
            <person name="Pangilinan J."/>
            <person name="Park H.-J."/>
            <person name="Ramirez L."/>
            <person name="Alfaro M."/>
            <person name="Sun H."/>
            <person name="Tritt A."/>
            <person name="Yoshinaga Y."/>
            <person name="Zwiers L.-H."/>
            <person name="Turgeon B."/>
            <person name="Goodwin S."/>
            <person name="Spatafora J."/>
            <person name="Crous P."/>
            <person name="Grigoriev I."/>
        </authorList>
    </citation>
    <scope>NUCLEOTIDE SEQUENCE</scope>
    <source>
        <strain evidence="3">CBS 110217</strain>
    </source>
</reference>
<evidence type="ECO:0000259" key="2">
    <source>
        <dbReference type="Pfam" id="PF20183"/>
    </source>
</evidence>
<dbReference type="Pfam" id="PF20183">
    <property type="entry name" value="DUF6546"/>
    <property type="match status" value="1"/>
</dbReference>
<dbReference type="OrthoDB" id="5985073at2759"/>
<feature type="compositionally biased region" description="Acidic residues" evidence="1">
    <location>
        <begin position="229"/>
        <end position="241"/>
    </location>
</feature>
<name>A0A9P4H503_9PLEO</name>
<proteinExistence type="predicted"/>